<evidence type="ECO:0000313" key="2">
    <source>
        <dbReference type="EMBL" id="NEX63409.1"/>
    </source>
</evidence>
<dbReference type="AlphaFoldDB" id="A0A6B3SYX3"/>
<evidence type="ECO:0000313" key="3">
    <source>
        <dbReference type="Proteomes" id="UP000482155"/>
    </source>
</evidence>
<name>A0A6B3SYX3_9BURK</name>
<dbReference type="Proteomes" id="UP000482155">
    <property type="component" value="Unassembled WGS sequence"/>
</dbReference>
<proteinExistence type="predicted"/>
<sequence>MMNKPAIIPASQEEDDDEFHWSGSDDIFSRAGRAANPTTAQRAHALLNDLFESAAEGDPEACSALELGGFEGDRGVPLDIISQPDDAEIDPVPKLGKTERRKVALKSNYITLEDFEEGTERECFQLIYNHARFVLAKDTTPELMARGIQFFFCASDTEVTFVEAAAAISTTIRTDVILLRFQYEFWRRYMVFSQPFDWSAYPVPDRVMNQFAFAGMSLYADDVATILAREIWYRPGMTVDEATALIKEELPGKYALHADEKIYEVIDHLRHLYLLSQKVDSLYVTYKNPELQLDEWSKEHRQDASRSNIWWSRLF</sequence>
<gene>
    <name evidence="2" type="ORF">G3574_20215</name>
</gene>
<organism evidence="2 3">
    <name type="scientific">Noviherbaspirillum galbum</name>
    <dbReference type="NCBI Taxonomy" id="2709383"/>
    <lineage>
        <taxon>Bacteria</taxon>
        <taxon>Pseudomonadati</taxon>
        <taxon>Pseudomonadota</taxon>
        <taxon>Betaproteobacteria</taxon>
        <taxon>Burkholderiales</taxon>
        <taxon>Oxalobacteraceae</taxon>
        <taxon>Noviherbaspirillum</taxon>
    </lineage>
</organism>
<comment type="caution">
    <text evidence="2">The sequence shown here is derived from an EMBL/GenBank/DDBJ whole genome shotgun (WGS) entry which is preliminary data.</text>
</comment>
<feature type="region of interest" description="Disordered" evidence="1">
    <location>
        <begin position="1"/>
        <end position="24"/>
    </location>
</feature>
<keyword evidence="3" id="KW-1185">Reference proteome</keyword>
<evidence type="ECO:0000256" key="1">
    <source>
        <dbReference type="SAM" id="MobiDB-lite"/>
    </source>
</evidence>
<reference evidence="2 3" key="1">
    <citation type="submission" date="2020-02" db="EMBL/GenBank/DDBJ databases">
        <authorList>
            <person name="Kim M.K."/>
        </authorList>
    </citation>
    <scope>NUCLEOTIDE SEQUENCE [LARGE SCALE GENOMIC DNA]</scope>
    <source>
        <strain evidence="2 3">17J57-3</strain>
    </source>
</reference>
<dbReference type="EMBL" id="JAAIVB010000069">
    <property type="protein sequence ID" value="NEX63409.1"/>
    <property type="molecule type" value="Genomic_DNA"/>
</dbReference>
<dbReference type="RefSeq" id="WP_163967247.1">
    <property type="nucleotide sequence ID" value="NZ_JAAIVB010000069.1"/>
</dbReference>
<protein>
    <submittedName>
        <fullName evidence="2">Uncharacterized protein</fullName>
    </submittedName>
</protein>
<accession>A0A6B3SYX3</accession>